<dbReference type="Pfam" id="PF23584">
    <property type="entry name" value="DUF7136"/>
    <property type="match status" value="1"/>
</dbReference>
<feature type="domain" description="DUF7136" evidence="2">
    <location>
        <begin position="32"/>
        <end position="245"/>
    </location>
</feature>
<evidence type="ECO:0000256" key="1">
    <source>
        <dbReference type="SAM" id="SignalP"/>
    </source>
</evidence>
<comment type="caution">
    <text evidence="3">The sequence shown here is derived from an EMBL/GenBank/DDBJ whole genome shotgun (WGS) entry which is preliminary data.</text>
</comment>
<dbReference type="InterPro" id="IPR055560">
    <property type="entry name" value="DUF7136"/>
</dbReference>
<dbReference type="Proteomes" id="UP001628179">
    <property type="component" value="Unassembled WGS sequence"/>
</dbReference>
<name>A0ABQ0GJK3_9PEZI</name>
<keyword evidence="4" id="KW-1185">Reference proteome</keyword>
<reference evidence="3 4" key="1">
    <citation type="submission" date="2024-09" db="EMBL/GenBank/DDBJ databases">
        <title>Itraconazole resistance in Madurella fahalii resulting from another homologue of gene encoding cytochrome P450 14-alpha sterol demethylase (CYP51).</title>
        <authorList>
            <person name="Yoshioka I."/>
            <person name="Fahal A.H."/>
            <person name="Kaneko S."/>
            <person name="Yaguchi T."/>
        </authorList>
    </citation>
    <scope>NUCLEOTIDE SEQUENCE [LARGE SCALE GENOMIC DNA]</scope>
    <source>
        <strain evidence="3 4">IFM 68171</strain>
    </source>
</reference>
<evidence type="ECO:0000259" key="2">
    <source>
        <dbReference type="Pfam" id="PF23584"/>
    </source>
</evidence>
<dbReference type="EMBL" id="BAAFSV010000004">
    <property type="protein sequence ID" value="GAB1317945.1"/>
    <property type="molecule type" value="Genomic_DNA"/>
</dbReference>
<gene>
    <name evidence="3" type="ORF">MFIFM68171_08155</name>
</gene>
<feature type="chain" id="PRO_5046690348" description="DUF7136 domain-containing protein" evidence="1">
    <location>
        <begin position="24"/>
        <end position="261"/>
    </location>
</feature>
<sequence length="261" mass="27258">MFVGGHLLALIYALAVTAGFVVAQEHDTSVTYPATIELDLVFPRNDTYAPAPVFPLIFAVQNLAAAAPSTSLFIDWFVAKPGDQWLASGSVRLDLAVWANTTENPHFVALWTEKLNQADSAGIYNLLWMLRFTNCTTGPGYYGGAEASSASDVRSTTVFTVREGAQRPDFVDGPDNCPVHGLTIGITGTMGTDGFDFTGQDNGHRGACGVISDSPPPANPCAAKVNVAAASSISAELTASACSGSCFAGAVQKGAWKASLC</sequence>
<evidence type="ECO:0000313" key="4">
    <source>
        <dbReference type="Proteomes" id="UP001628179"/>
    </source>
</evidence>
<accession>A0ABQ0GJK3</accession>
<evidence type="ECO:0000313" key="3">
    <source>
        <dbReference type="EMBL" id="GAB1317945.1"/>
    </source>
</evidence>
<organism evidence="3 4">
    <name type="scientific">Madurella fahalii</name>
    <dbReference type="NCBI Taxonomy" id="1157608"/>
    <lineage>
        <taxon>Eukaryota</taxon>
        <taxon>Fungi</taxon>
        <taxon>Dikarya</taxon>
        <taxon>Ascomycota</taxon>
        <taxon>Pezizomycotina</taxon>
        <taxon>Sordariomycetes</taxon>
        <taxon>Sordariomycetidae</taxon>
        <taxon>Sordariales</taxon>
        <taxon>Sordariales incertae sedis</taxon>
        <taxon>Madurella</taxon>
    </lineage>
</organism>
<proteinExistence type="predicted"/>
<keyword evidence="1" id="KW-0732">Signal</keyword>
<feature type="signal peptide" evidence="1">
    <location>
        <begin position="1"/>
        <end position="23"/>
    </location>
</feature>
<dbReference type="GeneID" id="98178898"/>
<protein>
    <recommendedName>
        <fullName evidence="2">DUF7136 domain-containing protein</fullName>
    </recommendedName>
</protein>
<dbReference type="RefSeq" id="XP_070919676.1">
    <property type="nucleotide sequence ID" value="XM_071063575.1"/>
</dbReference>